<keyword evidence="3 6" id="KW-0238">DNA-binding</keyword>
<feature type="repeat" description="TPR" evidence="5">
    <location>
        <begin position="742"/>
        <end position="775"/>
    </location>
</feature>
<dbReference type="PANTHER" id="PTHR35807">
    <property type="entry name" value="TRANSCRIPTIONAL REGULATOR REDD-RELATED"/>
    <property type="match status" value="1"/>
</dbReference>
<dbReference type="PRINTS" id="PR00364">
    <property type="entry name" value="DISEASERSIST"/>
</dbReference>
<evidence type="ECO:0000259" key="7">
    <source>
        <dbReference type="PROSITE" id="PS51755"/>
    </source>
</evidence>
<dbReference type="RefSeq" id="WP_364463463.1">
    <property type="nucleotide sequence ID" value="NZ_JBFARM010000020.1"/>
</dbReference>
<keyword evidence="2" id="KW-0805">Transcription regulation</keyword>
<organism evidence="8 9">
    <name type="scientific">Nonomuraea bangladeshensis</name>
    <dbReference type="NCBI Taxonomy" id="404385"/>
    <lineage>
        <taxon>Bacteria</taxon>
        <taxon>Bacillati</taxon>
        <taxon>Actinomycetota</taxon>
        <taxon>Actinomycetes</taxon>
        <taxon>Streptosporangiales</taxon>
        <taxon>Streptosporangiaceae</taxon>
        <taxon>Nonomuraea</taxon>
    </lineage>
</organism>
<dbReference type="Gene3D" id="1.10.10.10">
    <property type="entry name" value="Winged helix-like DNA-binding domain superfamily/Winged helix DNA-binding domain"/>
    <property type="match status" value="1"/>
</dbReference>
<evidence type="ECO:0000256" key="3">
    <source>
        <dbReference type="ARBA" id="ARBA00023125"/>
    </source>
</evidence>
<dbReference type="InterPro" id="IPR001867">
    <property type="entry name" value="OmpR/PhoB-type_DNA-bd"/>
</dbReference>
<protein>
    <submittedName>
        <fullName evidence="8">BTAD domain-containing putative transcriptional regulator</fullName>
    </submittedName>
</protein>
<dbReference type="InterPro" id="IPR002182">
    <property type="entry name" value="NB-ARC"/>
</dbReference>
<dbReference type="PROSITE" id="PS50005">
    <property type="entry name" value="TPR"/>
    <property type="match status" value="2"/>
</dbReference>
<dbReference type="Proteomes" id="UP001552427">
    <property type="component" value="Unassembled WGS sequence"/>
</dbReference>
<keyword evidence="5" id="KW-0802">TPR repeat</keyword>
<dbReference type="SUPFAM" id="SSF48452">
    <property type="entry name" value="TPR-like"/>
    <property type="match status" value="3"/>
</dbReference>
<keyword evidence="4" id="KW-0804">Transcription</keyword>
<dbReference type="InterPro" id="IPR036388">
    <property type="entry name" value="WH-like_DNA-bd_sf"/>
</dbReference>
<dbReference type="Pfam" id="PF00931">
    <property type="entry name" value="NB-ARC"/>
    <property type="match status" value="1"/>
</dbReference>
<dbReference type="Gene3D" id="1.25.40.10">
    <property type="entry name" value="Tetratricopeptide repeat domain"/>
    <property type="match status" value="3"/>
</dbReference>
<feature type="DNA-binding region" description="OmpR/PhoB-type" evidence="6">
    <location>
        <begin position="1"/>
        <end position="93"/>
    </location>
</feature>
<dbReference type="InterPro" id="IPR011990">
    <property type="entry name" value="TPR-like_helical_dom_sf"/>
</dbReference>
<dbReference type="InterPro" id="IPR027417">
    <property type="entry name" value="P-loop_NTPase"/>
</dbReference>
<dbReference type="InterPro" id="IPR005158">
    <property type="entry name" value="BTAD"/>
</dbReference>
<dbReference type="InterPro" id="IPR016032">
    <property type="entry name" value="Sig_transdc_resp-reg_C-effctor"/>
</dbReference>
<dbReference type="SMART" id="SM00028">
    <property type="entry name" value="TPR"/>
    <property type="match status" value="7"/>
</dbReference>
<keyword evidence="9" id="KW-1185">Reference proteome</keyword>
<dbReference type="Pfam" id="PF13424">
    <property type="entry name" value="TPR_12"/>
    <property type="match status" value="2"/>
</dbReference>
<evidence type="ECO:0000313" key="9">
    <source>
        <dbReference type="Proteomes" id="UP001552427"/>
    </source>
</evidence>
<dbReference type="SMART" id="SM00862">
    <property type="entry name" value="Trans_reg_C"/>
    <property type="match status" value="1"/>
</dbReference>
<gene>
    <name evidence="8" type="ORF">AB0K40_45450</name>
</gene>
<comment type="similarity">
    <text evidence="1">Belongs to the AfsR/DnrI/RedD regulatory family.</text>
</comment>
<dbReference type="Pfam" id="PF00486">
    <property type="entry name" value="Trans_reg_C"/>
    <property type="match status" value="1"/>
</dbReference>
<dbReference type="SMART" id="SM01043">
    <property type="entry name" value="BTAD"/>
    <property type="match status" value="1"/>
</dbReference>
<dbReference type="InterPro" id="IPR019734">
    <property type="entry name" value="TPR_rpt"/>
</dbReference>
<evidence type="ECO:0000256" key="1">
    <source>
        <dbReference type="ARBA" id="ARBA00005820"/>
    </source>
</evidence>
<name>A0ABV3HJT3_9ACTN</name>
<dbReference type="SUPFAM" id="SSF46894">
    <property type="entry name" value="C-terminal effector domain of the bipartite response regulators"/>
    <property type="match status" value="1"/>
</dbReference>
<dbReference type="InterPro" id="IPR051677">
    <property type="entry name" value="AfsR-DnrI-RedD_regulator"/>
</dbReference>
<feature type="domain" description="OmpR/PhoB-type" evidence="7">
    <location>
        <begin position="1"/>
        <end position="93"/>
    </location>
</feature>
<evidence type="ECO:0000256" key="2">
    <source>
        <dbReference type="ARBA" id="ARBA00023015"/>
    </source>
</evidence>
<evidence type="ECO:0000313" key="8">
    <source>
        <dbReference type="EMBL" id="MEV4292800.1"/>
    </source>
</evidence>
<dbReference type="SUPFAM" id="SSF52540">
    <property type="entry name" value="P-loop containing nucleoside triphosphate hydrolases"/>
    <property type="match status" value="1"/>
</dbReference>
<dbReference type="PANTHER" id="PTHR35807:SF1">
    <property type="entry name" value="TRANSCRIPTIONAL REGULATOR REDD"/>
    <property type="match status" value="1"/>
</dbReference>
<accession>A0ABV3HJT3</accession>
<feature type="repeat" description="TPR" evidence="5">
    <location>
        <begin position="862"/>
        <end position="895"/>
    </location>
</feature>
<dbReference type="Pfam" id="PF03704">
    <property type="entry name" value="BTAD"/>
    <property type="match status" value="1"/>
</dbReference>
<sequence length="1037" mass="114849">MEFRVLGPLEVAVSDDRLDLGGSRQQTLLAVLVLEPNRVVTMGRLIEAIYDDNPPTTSRSQVQICISSLRRLFSRHGAPDLIATQSHGYMLQADDDHIDFQRFIRLTGQARQSREAGRPEEAVRHLRQALALWRGTALEGIDSRLVQMTASRLHETRIAVNEERLQLELDLGNHHELVPELTELVKTYPLRERIRGQLMLALYRSGRQAEALQAYRDARRTAIEELGIEPNEQLQRLEHGILTSDEKLAAPAPPKNTVTIRQDAAVEAEPDPARSIHALQVAVPRMLPTDIGDFTGRDQQVEDIRQYLIQAAEDPARFAVPIVTISGKAGVGKSTIAVHVSHSLSERFPGGQLYANLHGAAARPLSAGHVLERFIRAMGVPASIIPKSLDERAEMYRALLADRKVLVVLDDAQSESQLLPLLPGEPTSAVVVTGRQRLAGLAGALHVEVEVFEMRQSIDLLSRIAGDDRVRAEQQSSAKLARLCGHLPFALRIAGARLSARPHWSIEQLAGRLEDETRRLDELKHGGMEIRASILLTYESISEEARRLFRLLAILDFATISPWVGAALLGRPVSEPQDLLDDLADAQLIEATGLGRQGGYRFHDLIKVFAREQLATVESPAERKAALARVLGALLYLAEAAHRKEYGGDYAQIHSRTARWPLPDDLVGQLVQDPLQWYEQERMTLVSGIRQAAQAGFAELAWDLAISTVTLFESRVYFEDWRDTHEIALAAAKLAGDVRGQAAMLYSLGSLHLAEQRFSEARTHFDAALTLFQETGESQGIGLVIRNLALLDRMIGRYEEATTLYEEALRIFQRTGDHAAAAHVINSLAQLRLDSDDVDGSKELLTRALRLSRESGSRRVEAQVLHRMGHTHLHAGEQAEAVRVFERARQIVRKTGDRAGEAYALHGLGLAHLCIGDHHAAETVLKEALELTGVVGHRLAEARIRLAMGELALSRRRPQEAVPHLRDALTLFKVIKAPMYTVNALILLSDAHMAVGHPETARQVLLEARTLCEALDSPPAKQLSVTFSERLLEHGIS</sequence>
<reference evidence="8 9" key="1">
    <citation type="submission" date="2024-06" db="EMBL/GenBank/DDBJ databases">
        <title>The Natural Products Discovery Center: Release of the First 8490 Sequenced Strains for Exploring Actinobacteria Biosynthetic Diversity.</title>
        <authorList>
            <person name="Kalkreuter E."/>
            <person name="Kautsar S.A."/>
            <person name="Yang D."/>
            <person name="Bader C.D."/>
            <person name="Teijaro C.N."/>
            <person name="Fluegel L."/>
            <person name="Davis C.M."/>
            <person name="Simpson J.R."/>
            <person name="Lauterbach L."/>
            <person name="Steele A.D."/>
            <person name="Gui C."/>
            <person name="Meng S."/>
            <person name="Li G."/>
            <person name="Viehrig K."/>
            <person name="Ye F."/>
            <person name="Su P."/>
            <person name="Kiefer A.F."/>
            <person name="Nichols A."/>
            <person name="Cepeda A.J."/>
            <person name="Yan W."/>
            <person name="Fan B."/>
            <person name="Jiang Y."/>
            <person name="Adhikari A."/>
            <person name="Zheng C.-J."/>
            <person name="Schuster L."/>
            <person name="Cowan T.M."/>
            <person name="Smanski M.J."/>
            <person name="Chevrette M.G."/>
            <person name="De Carvalho L.P.S."/>
            <person name="Shen B."/>
        </authorList>
    </citation>
    <scope>NUCLEOTIDE SEQUENCE [LARGE SCALE GENOMIC DNA]</scope>
    <source>
        <strain evidence="8 9">NPDC049574</strain>
    </source>
</reference>
<evidence type="ECO:0000256" key="5">
    <source>
        <dbReference type="PROSITE-ProRule" id="PRU00339"/>
    </source>
</evidence>
<dbReference type="CDD" id="cd15831">
    <property type="entry name" value="BTAD"/>
    <property type="match status" value="1"/>
</dbReference>
<dbReference type="Gene3D" id="3.40.50.300">
    <property type="entry name" value="P-loop containing nucleotide triphosphate hydrolases"/>
    <property type="match status" value="1"/>
</dbReference>
<dbReference type="EMBL" id="JBFARM010000020">
    <property type="protein sequence ID" value="MEV4292800.1"/>
    <property type="molecule type" value="Genomic_DNA"/>
</dbReference>
<dbReference type="PROSITE" id="PS51755">
    <property type="entry name" value="OMPR_PHOB"/>
    <property type="match status" value="1"/>
</dbReference>
<evidence type="ECO:0000256" key="4">
    <source>
        <dbReference type="ARBA" id="ARBA00023163"/>
    </source>
</evidence>
<comment type="caution">
    <text evidence="8">The sequence shown here is derived from an EMBL/GenBank/DDBJ whole genome shotgun (WGS) entry which is preliminary data.</text>
</comment>
<evidence type="ECO:0000256" key="6">
    <source>
        <dbReference type="PROSITE-ProRule" id="PRU01091"/>
    </source>
</evidence>
<proteinExistence type="inferred from homology"/>